<proteinExistence type="predicted"/>
<name>K2M769_9HYPH</name>
<dbReference type="Proteomes" id="UP000006786">
    <property type="component" value="Unassembled WGS sequence"/>
</dbReference>
<dbReference type="OrthoDB" id="8420687at2"/>
<reference evidence="2 3" key="1">
    <citation type="journal article" date="2012" name="J. Bacteriol.">
        <title>Genome Sequence of Nitratireductor pacificus Type Strain pht-3B.</title>
        <authorList>
            <person name="Lai Q."/>
            <person name="Li G."/>
            <person name="Shao Z."/>
        </authorList>
    </citation>
    <scope>NUCLEOTIDE SEQUENCE [LARGE SCALE GENOMIC DNA]</scope>
    <source>
        <strain evidence="3">pht-3B</strain>
    </source>
</reference>
<evidence type="ECO:0000313" key="3">
    <source>
        <dbReference type="Proteomes" id="UP000006786"/>
    </source>
</evidence>
<evidence type="ECO:0000313" key="2">
    <source>
        <dbReference type="EMBL" id="EKF16870.1"/>
    </source>
</evidence>
<feature type="transmembrane region" description="Helical" evidence="1">
    <location>
        <begin position="37"/>
        <end position="55"/>
    </location>
</feature>
<dbReference type="STRING" id="391937.NA2_20866"/>
<keyword evidence="1" id="KW-0472">Membrane</keyword>
<accession>K2M769</accession>
<keyword evidence="1" id="KW-1133">Transmembrane helix</keyword>
<gene>
    <name evidence="2" type="ORF">NA2_20866</name>
</gene>
<keyword evidence="3" id="KW-1185">Reference proteome</keyword>
<dbReference type="PATRIC" id="fig|391937.3.peg.4272"/>
<comment type="caution">
    <text evidence="2">The sequence shown here is derived from an EMBL/GenBank/DDBJ whole genome shotgun (WGS) entry which is preliminary data.</text>
</comment>
<dbReference type="EMBL" id="AMRM01000038">
    <property type="protein sequence ID" value="EKF16870.1"/>
    <property type="molecule type" value="Genomic_DNA"/>
</dbReference>
<protein>
    <submittedName>
        <fullName evidence="2">Uncharacterized protein</fullName>
    </submittedName>
</protein>
<sequence>MNEKYDTYAVAIVIAFGSLVIGGLMAATLAFGSRDGFLFALGAAASAWLAGYAMFFDRARGFIALTALSVLMALGATALLIKL</sequence>
<dbReference type="RefSeq" id="WP_008599280.1">
    <property type="nucleotide sequence ID" value="NZ_AMRM01000038.1"/>
</dbReference>
<evidence type="ECO:0000256" key="1">
    <source>
        <dbReference type="SAM" id="Phobius"/>
    </source>
</evidence>
<organism evidence="2 3">
    <name type="scientific">Nitratireductor pacificus pht-3B</name>
    <dbReference type="NCBI Taxonomy" id="391937"/>
    <lineage>
        <taxon>Bacteria</taxon>
        <taxon>Pseudomonadati</taxon>
        <taxon>Pseudomonadota</taxon>
        <taxon>Alphaproteobacteria</taxon>
        <taxon>Hyphomicrobiales</taxon>
        <taxon>Phyllobacteriaceae</taxon>
        <taxon>Nitratireductor</taxon>
    </lineage>
</organism>
<dbReference type="AlphaFoldDB" id="K2M769"/>
<keyword evidence="1" id="KW-0812">Transmembrane</keyword>
<feature type="transmembrane region" description="Helical" evidence="1">
    <location>
        <begin position="62"/>
        <end position="81"/>
    </location>
</feature>
<feature type="transmembrane region" description="Helical" evidence="1">
    <location>
        <begin position="7"/>
        <end position="31"/>
    </location>
</feature>
<dbReference type="eggNOG" id="ENOG503141E">
    <property type="taxonomic scope" value="Bacteria"/>
</dbReference>